<dbReference type="EMBL" id="FWXT01000001">
    <property type="protein sequence ID" value="SMC42386.1"/>
    <property type="molecule type" value="Genomic_DNA"/>
</dbReference>
<dbReference type="OrthoDB" id="994644at2"/>
<feature type="transmembrane region" description="Helical" evidence="1">
    <location>
        <begin position="272"/>
        <end position="292"/>
    </location>
</feature>
<evidence type="ECO:0000256" key="1">
    <source>
        <dbReference type="SAM" id="Phobius"/>
    </source>
</evidence>
<keyword evidence="1" id="KW-1133">Transmembrane helix</keyword>
<keyword evidence="1" id="KW-0812">Transmembrane</keyword>
<dbReference type="Proteomes" id="UP000192756">
    <property type="component" value="Unassembled WGS sequence"/>
</dbReference>
<evidence type="ECO:0008006" key="4">
    <source>
        <dbReference type="Google" id="ProtNLM"/>
    </source>
</evidence>
<keyword evidence="1" id="KW-0472">Membrane</keyword>
<gene>
    <name evidence="2" type="ORF">SAMN04488524_0379</name>
</gene>
<accession>A0A1W1Z1X5</accession>
<dbReference type="STRING" id="151894.SAMN04488524_0379"/>
<reference evidence="3" key="1">
    <citation type="submission" date="2017-04" db="EMBL/GenBank/DDBJ databases">
        <authorList>
            <person name="Varghese N."/>
            <person name="Submissions S."/>
        </authorList>
    </citation>
    <scope>NUCLEOTIDE SEQUENCE [LARGE SCALE GENOMIC DNA]</scope>
    <source>
        <strain evidence="3">DSM 12126</strain>
    </source>
</reference>
<organism evidence="2 3">
    <name type="scientific">Pedobacter africanus</name>
    <dbReference type="NCBI Taxonomy" id="151894"/>
    <lineage>
        <taxon>Bacteria</taxon>
        <taxon>Pseudomonadati</taxon>
        <taxon>Bacteroidota</taxon>
        <taxon>Sphingobacteriia</taxon>
        <taxon>Sphingobacteriales</taxon>
        <taxon>Sphingobacteriaceae</taxon>
        <taxon>Pedobacter</taxon>
    </lineage>
</organism>
<dbReference type="RefSeq" id="WP_084236727.1">
    <property type="nucleotide sequence ID" value="NZ_FWXT01000001.1"/>
</dbReference>
<protein>
    <recommendedName>
        <fullName evidence="4">DUF3999 domain-containing protein</fullName>
    </recommendedName>
</protein>
<keyword evidence="3" id="KW-1185">Reference proteome</keyword>
<proteinExistence type="predicted"/>
<sequence length="300" mass="34489">MRLKLYIGIALLLGSLVVNGQSFKWQAPLQQVAKSGFYNIALTPDLIAKTESEELADIRIFEKNREIAWLLRKATDSTDTAGTLNLEHYSNIPGGTVKVQELKGSKQSLITLTFNKAYQVNKLRLTVEGFRFYRREAWLAEPNPNFKPGRNREPYNRMLSFVILSGKPAIIELTGQNRYRKLYLIIENEDNTPLTVKKIDAFQQNMHLTAYLEKDKRYIIKTGGLDMSFPRYDLDYFNDSIAKSLPYIKVGNFSPAQTLTKQQSSFFISKSWIWGALTVLIAFIGYLSYRMINEMQGKKR</sequence>
<evidence type="ECO:0000313" key="2">
    <source>
        <dbReference type="EMBL" id="SMC42386.1"/>
    </source>
</evidence>
<dbReference type="AlphaFoldDB" id="A0A1W1Z1X5"/>
<evidence type="ECO:0000313" key="3">
    <source>
        <dbReference type="Proteomes" id="UP000192756"/>
    </source>
</evidence>
<name>A0A1W1Z1X5_9SPHI</name>